<evidence type="ECO:0000313" key="1">
    <source>
        <dbReference type="EMBL" id="NID05233.1"/>
    </source>
</evidence>
<dbReference type="SUPFAM" id="SSF48613">
    <property type="entry name" value="Heme oxygenase-like"/>
    <property type="match status" value="1"/>
</dbReference>
<dbReference type="InterPro" id="IPR016084">
    <property type="entry name" value="Haem_Oase-like_multi-hlx"/>
</dbReference>
<sequence length="220" mass="24107">MEGARAVRPPAHVALRESTRAAHDAAEASPLMQRLLAGALDETAYRALLAAQWHLLSEWEAERSAWLAGIGVAQGWHYASRVEALARDLEDLSHPACDNTLVGARPARDIFSRKAAGPVAHGPNSCRAQGALLQGWGELYVIEGSALGGRVIVKRLRERFPALAHRFYAIGENTKAPWHRFQGLLDRMLAEPAALRSAVEGALRMFARYQQTLKDHASHV</sequence>
<name>A0ABX0Q7S4_9GAMM</name>
<dbReference type="Gene3D" id="1.20.910.10">
    <property type="entry name" value="Heme oxygenase-like"/>
    <property type="match status" value="1"/>
</dbReference>
<protein>
    <submittedName>
        <fullName evidence="1">Biliverdin-producing heme oxygenase</fullName>
    </submittedName>
</protein>
<dbReference type="Proteomes" id="UP001429601">
    <property type="component" value="Unassembled WGS sequence"/>
</dbReference>
<dbReference type="CDD" id="cd19166">
    <property type="entry name" value="HemeO-bac"/>
    <property type="match status" value="1"/>
</dbReference>
<gene>
    <name evidence="1" type="ORF">HBF26_10070</name>
</gene>
<dbReference type="Pfam" id="PF01126">
    <property type="entry name" value="Heme_oxygenase"/>
    <property type="match status" value="1"/>
</dbReference>
<reference evidence="1 2" key="1">
    <citation type="journal article" date="2011" name="Curr. Microbiol.">
        <title>Luteibacter jiangsuensis sp. nov.: a methamidophos-degrading bacterium isolated from a methamidophos-manufacturing factory.</title>
        <authorList>
            <person name="Wang L."/>
            <person name="Wang G.L."/>
            <person name="Li S.P."/>
            <person name="Jiang J.D."/>
        </authorList>
    </citation>
    <scope>NUCLEOTIDE SEQUENCE [LARGE SCALE GENOMIC DNA]</scope>
    <source>
        <strain evidence="1 2">CGMCC 1.10133</strain>
    </source>
</reference>
<keyword evidence="2" id="KW-1185">Reference proteome</keyword>
<proteinExistence type="predicted"/>
<evidence type="ECO:0000313" key="2">
    <source>
        <dbReference type="Proteomes" id="UP001429601"/>
    </source>
</evidence>
<dbReference type="EMBL" id="JAAQQR010000004">
    <property type="protein sequence ID" value="NID05233.1"/>
    <property type="molecule type" value="Genomic_DNA"/>
</dbReference>
<comment type="caution">
    <text evidence="1">The sequence shown here is derived from an EMBL/GenBank/DDBJ whole genome shotgun (WGS) entry which is preliminary data.</text>
</comment>
<dbReference type="InterPro" id="IPR016053">
    <property type="entry name" value="Haem_Oase-like"/>
</dbReference>
<dbReference type="RefSeq" id="WP_167125627.1">
    <property type="nucleotide sequence ID" value="NZ_JAAQQR010000004.1"/>
</dbReference>
<organism evidence="1 2">
    <name type="scientific">Luteibacter jiangsuensis</name>
    <dbReference type="NCBI Taxonomy" id="637577"/>
    <lineage>
        <taxon>Bacteria</taxon>
        <taxon>Pseudomonadati</taxon>
        <taxon>Pseudomonadota</taxon>
        <taxon>Gammaproteobacteria</taxon>
        <taxon>Lysobacterales</taxon>
        <taxon>Rhodanobacteraceae</taxon>
        <taxon>Luteibacter</taxon>
    </lineage>
</organism>
<accession>A0ABX0Q7S4</accession>